<dbReference type="AlphaFoldDB" id="A0A0F9LPT9"/>
<reference evidence="1" key="1">
    <citation type="journal article" date="2015" name="Nature">
        <title>Complex archaea that bridge the gap between prokaryotes and eukaryotes.</title>
        <authorList>
            <person name="Spang A."/>
            <person name="Saw J.H."/>
            <person name="Jorgensen S.L."/>
            <person name="Zaremba-Niedzwiedzka K."/>
            <person name="Martijn J."/>
            <person name="Lind A.E."/>
            <person name="van Eijk R."/>
            <person name="Schleper C."/>
            <person name="Guy L."/>
            <person name="Ettema T.J."/>
        </authorList>
    </citation>
    <scope>NUCLEOTIDE SEQUENCE</scope>
</reference>
<organism evidence="1">
    <name type="scientific">marine sediment metagenome</name>
    <dbReference type="NCBI Taxonomy" id="412755"/>
    <lineage>
        <taxon>unclassified sequences</taxon>
        <taxon>metagenomes</taxon>
        <taxon>ecological metagenomes</taxon>
    </lineage>
</organism>
<protein>
    <submittedName>
        <fullName evidence="1">Uncharacterized protein</fullName>
    </submittedName>
</protein>
<name>A0A0F9LPT9_9ZZZZ</name>
<evidence type="ECO:0000313" key="1">
    <source>
        <dbReference type="EMBL" id="KKM89216.1"/>
    </source>
</evidence>
<proteinExistence type="predicted"/>
<dbReference type="EMBL" id="LAZR01006854">
    <property type="protein sequence ID" value="KKM89216.1"/>
    <property type="molecule type" value="Genomic_DNA"/>
</dbReference>
<gene>
    <name evidence="1" type="ORF">LCGC14_1250860</name>
</gene>
<accession>A0A0F9LPT9</accession>
<comment type="caution">
    <text evidence="1">The sequence shown here is derived from an EMBL/GenBank/DDBJ whole genome shotgun (WGS) entry which is preliminary data.</text>
</comment>
<sequence>MWLPKAMEEKYPIGNGHRTFEQIGELIKEKFRNSRAVMSVFKQFGIHPKELDDFQILIEDLDGKYAETDATVMRLSKTLWEKDFFEDYWFLCCHEIMHFCARLFEQKTGLKVGDQPGEDDDEPYLHDKEEQWAFALSIASEIERNTDPDVIYNRIFPKISWHFNSPSRGKEAFGMLVEKAKKILNL</sequence>